<dbReference type="Proteomes" id="UP000375525">
    <property type="component" value="Unassembled WGS sequence"/>
</dbReference>
<organism evidence="2 3">
    <name type="scientific">Pseudomonas fluorescens</name>
    <dbReference type="NCBI Taxonomy" id="294"/>
    <lineage>
        <taxon>Bacteria</taxon>
        <taxon>Pseudomonadati</taxon>
        <taxon>Pseudomonadota</taxon>
        <taxon>Gammaproteobacteria</taxon>
        <taxon>Pseudomonadales</taxon>
        <taxon>Pseudomonadaceae</taxon>
        <taxon>Pseudomonas</taxon>
    </lineage>
</organism>
<feature type="domain" description="IrrE N-terminal-like" evidence="1">
    <location>
        <begin position="167"/>
        <end position="232"/>
    </location>
</feature>
<gene>
    <name evidence="2" type="ORF">PS880_02091</name>
</gene>
<dbReference type="Gene3D" id="1.10.10.2910">
    <property type="match status" value="1"/>
</dbReference>
<evidence type="ECO:0000313" key="3">
    <source>
        <dbReference type="Proteomes" id="UP000375525"/>
    </source>
</evidence>
<proteinExistence type="predicted"/>
<name>A0A5E7JHP8_PSEFL</name>
<accession>A0A5E7JHP8</accession>
<dbReference type="OrthoDB" id="9794834at2"/>
<dbReference type="AlphaFoldDB" id="A0A5E7JHP8"/>
<dbReference type="Pfam" id="PF06114">
    <property type="entry name" value="Peptidase_M78"/>
    <property type="match status" value="1"/>
</dbReference>
<sequence length="326" mass="35628">MTTIQNLYSALDKQGISKRKLALLLPDWWTDEVEASPSGVQQAKVYLAKALSLRMRPFSETPPRIEFDLPADKRFKMSAKTSEADVNLAVALARSASRLALSALDTQFVPPPPDALAIREYLLSSGAAWVGLPALLEYCWSIGIPVIHLATPLLGRKMDGIVMAINGRPSIVLSNNRKSGFLLFHLAHELGHIALGHVGANGTIVDDEIQKDDDLGKDADELAADQFAIQLLTGIAHGNLTLQQLIKAPVLARQAIQYGKDHKIDPTHIVLNCAHNNKRLFPLCVSAANLIAGESTDQSLVSEFVFRQLHGNLKHDSEHLLRKLIA</sequence>
<dbReference type="EMBL" id="CABVIH010000009">
    <property type="protein sequence ID" value="VVO86797.1"/>
    <property type="molecule type" value="Genomic_DNA"/>
</dbReference>
<dbReference type="RefSeq" id="WP_150779658.1">
    <property type="nucleotide sequence ID" value="NZ_CABVIH010000009.1"/>
</dbReference>
<protein>
    <recommendedName>
        <fullName evidence="1">IrrE N-terminal-like domain-containing protein</fullName>
    </recommendedName>
</protein>
<reference evidence="2 3" key="1">
    <citation type="submission" date="2019-09" db="EMBL/GenBank/DDBJ databases">
        <authorList>
            <person name="Chandra G."/>
            <person name="Truman W A."/>
        </authorList>
    </citation>
    <scope>NUCLEOTIDE SEQUENCE [LARGE SCALE GENOMIC DNA]</scope>
    <source>
        <strain evidence="2">PS880</strain>
    </source>
</reference>
<dbReference type="InterPro" id="IPR010359">
    <property type="entry name" value="IrrE_HExxH"/>
</dbReference>
<evidence type="ECO:0000259" key="1">
    <source>
        <dbReference type="Pfam" id="PF06114"/>
    </source>
</evidence>
<evidence type="ECO:0000313" key="2">
    <source>
        <dbReference type="EMBL" id="VVO86797.1"/>
    </source>
</evidence>